<reference evidence="2 3" key="1">
    <citation type="submission" date="2015-04" db="EMBL/GenBank/DDBJ databases">
        <title>Lasius niger genome sequencing.</title>
        <authorList>
            <person name="Konorov E.A."/>
            <person name="Nikitin M.A."/>
            <person name="Kirill M.V."/>
            <person name="Chang P."/>
        </authorList>
    </citation>
    <scope>NUCLEOTIDE SEQUENCE [LARGE SCALE GENOMIC DNA]</scope>
    <source>
        <tissue evidence="2">Whole</tissue>
    </source>
</reference>
<protein>
    <submittedName>
        <fullName evidence="2">Uncharacterized protein</fullName>
    </submittedName>
</protein>
<dbReference type="EMBL" id="LBMM01011519">
    <property type="protein sequence ID" value="KMQ86783.1"/>
    <property type="molecule type" value="Genomic_DNA"/>
</dbReference>
<feature type="compositionally biased region" description="Basic and acidic residues" evidence="1">
    <location>
        <begin position="181"/>
        <end position="190"/>
    </location>
</feature>
<name>A0A0J7K8L9_LASNI</name>
<evidence type="ECO:0000313" key="3">
    <source>
        <dbReference type="Proteomes" id="UP000036403"/>
    </source>
</evidence>
<dbReference type="Proteomes" id="UP000036403">
    <property type="component" value="Unassembled WGS sequence"/>
</dbReference>
<feature type="region of interest" description="Disordered" evidence="1">
    <location>
        <begin position="181"/>
        <end position="204"/>
    </location>
</feature>
<comment type="caution">
    <text evidence="2">The sequence shown here is derived from an EMBL/GenBank/DDBJ whole genome shotgun (WGS) entry which is preliminary data.</text>
</comment>
<gene>
    <name evidence="2" type="ORF">RF55_14147</name>
</gene>
<evidence type="ECO:0000313" key="2">
    <source>
        <dbReference type="EMBL" id="KMQ86783.1"/>
    </source>
</evidence>
<sequence>MPVRHCEFKSELRWVPLIVTGDGGAPKRSSRRWIYRDIDDTRNCEFALDRLEITRDGPPTAVPSHKSKGLRPTAEGERCYPLNHIWRVEYSLPLRRQEVAGGAELKHGHATTDRDLLDLLQVISSEVGVVPVQLQAELSKPLQPIGMGYRVADDTTSHVIYRTLSGLIWAGEPGSTEIGMDRNRESEPPCHQDQVPMADRNQTGDQLPSGGGKLNDNGFINAAQVAEFTLVPVCSLCGRNHQAPPGDVELDLSAREHFRAQLQMSGGPEQFLATDPEGAGFGDERPFCERTASLRNHGLPGLNAEAKHLHRLEVAMRVRKQANKIIASYEVGLITVPGEIYCKLMQEAQCDETQRGAHLGPSEYVPVRLQDLHETKHLAHIPPHPRRGFEVMEQTGPQCLHVEVGDEVCGIGEVARNEFHGSIMSKPQHPVEYLPARDFIKVEPLLALQEGPQLLADQIARSKGVVREKGQHPYLPSRFRNRDHFRFKRNGIRFLDLGLQDHLVDHRIHANLPRLSRNLKLVMVDRRGFRSRRGPSPRVVLLPLHLLWRMRRPHWGPRTF</sequence>
<organism evidence="2 3">
    <name type="scientific">Lasius niger</name>
    <name type="common">Black garden ant</name>
    <dbReference type="NCBI Taxonomy" id="67767"/>
    <lineage>
        <taxon>Eukaryota</taxon>
        <taxon>Metazoa</taxon>
        <taxon>Ecdysozoa</taxon>
        <taxon>Arthropoda</taxon>
        <taxon>Hexapoda</taxon>
        <taxon>Insecta</taxon>
        <taxon>Pterygota</taxon>
        <taxon>Neoptera</taxon>
        <taxon>Endopterygota</taxon>
        <taxon>Hymenoptera</taxon>
        <taxon>Apocrita</taxon>
        <taxon>Aculeata</taxon>
        <taxon>Formicoidea</taxon>
        <taxon>Formicidae</taxon>
        <taxon>Formicinae</taxon>
        <taxon>Lasius</taxon>
        <taxon>Lasius</taxon>
    </lineage>
</organism>
<dbReference type="AlphaFoldDB" id="A0A0J7K8L9"/>
<evidence type="ECO:0000256" key="1">
    <source>
        <dbReference type="SAM" id="MobiDB-lite"/>
    </source>
</evidence>
<proteinExistence type="predicted"/>
<accession>A0A0J7K8L9</accession>
<dbReference type="PaxDb" id="67767-A0A0J7K8L9"/>
<keyword evidence="3" id="KW-1185">Reference proteome</keyword>